<name>A0A6G1L739_9PEZI</name>
<dbReference type="Gene3D" id="3.20.20.190">
    <property type="entry name" value="Phosphatidylinositol (PI) phosphodiesterase"/>
    <property type="match status" value="1"/>
</dbReference>
<dbReference type="InterPro" id="IPR017946">
    <property type="entry name" value="PLC-like_Pdiesterase_TIM-brl"/>
</dbReference>
<proteinExistence type="predicted"/>
<dbReference type="OrthoDB" id="2017497at2759"/>
<dbReference type="GO" id="GO:0008081">
    <property type="term" value="F:phosphoric diester hydrolase activity"/>
    <property type="evidence" value="ECO:0007669"/>
    <property type="project" value="InterPro"/>
</dbReference>
<dbReference type="InterPro" id="IPR032075">
    <property type="entry name" value="PI-PLC-C1"/>
</dbReference>
<accession>A0A6G1L739</accession>
<gene>
    <name evidence="1" type="ORF">EJ03DRAFT_274521</name>
</gene>
<evidence type="ECO:0000313" key="2">
    <source>
        <dbReference type="Proteomes" id="UP000799436"/>
    </source>
</evidence>
<reference evidence="1" key="1">
    <citation type="journal article" date="2020" name="Stud. Mycol.">
        <title>101 Dothideomycetes genomes: a test case for predicting lifestyles and emergence of pathogens.</title>
        <authorList>
            <person name="Haridas S."/>
            <person name="Albert R."/>
            <person name="Binder M."/>
            <person name="Bloem J."/>
            <person name="Labutti K."/>
            <person name="Salamov A."/>
            <person name="Andreopoulos B."/>
            <person name="Baker S."/>
            <person name="Barry K."/>
            <person name="Bills G."/>
            <person name="Bluhm B."/>
            <person name="Cannon C."/>
            <person name="Castanera R."/>
            <person name="Culley D."/>
            <person name="Daum C."/>
            <person name="Ezra D."/>
            <person name="Gonzalez J."/>
            <person name="Henrissat B."/>
            <person name="Kuo A."/>
            <person name="Liang C."/>
            <person name="Lipzen A."/>
            <person name="Lutzoni F."/>
            <person name="Magnuson J."/>
            <person name="Mondo S."/>
            <person name="Nolan M."/>
            <person name="Ohm R."/>
            <person name="Pangilinan J."/>
            <person name="Park H.-J."/>
            <person name="Ramirez L."/>
            <person name="Alfaro M."/>
            <person name="Sun H."/>
            <person name="Tritt A."/>
            <person name="Yoshinaga Y."/>
            <person name="Zwiers L.-H."/>
            <person name="Turgeon B."/>
            <person name="Goodwin S."/>
            <person name="Spatafora J."/>
            <person name="Crous P."/>
            <person name="Grigoriev I."/>
        </authorList>
    </citation>
    <scope>NUCLEOTIDE SEQUENCE</scope>
    <source>
        <strain evidence="1">CBS 116005</strain>
    </source>
</reference>
<dbReference type="SUPFAM" id="SSF51695">
    <property type="entry name" value="PLC-like phosphodiesterases"/>
    <property type="match status" value="1"/>
</dbReference>
<evidence type="ECO:0000313" key="1">
    <source>
        <dbReference type="EMBL" id="KAF2768248.1"/>
    </source>
</evidence>
<dbReference type="AlphaFoldDB" id="A0A6G1L739"/>
<dbReference type="Proteomes" id="UP000799436">
    <property type="component" value="Unassembled WGS sequence"/>
</dbReference>
<evidence type="ECO:0008006" key="3">
    <source>
        <dbReference type="Google" id="ProtNLM"/>
    </source>
</evidence>
<dbReference type="EMBL" id="ML995846">
    <property type="protein sequence ID" value="KAF2768248.1"/>
    <property type="molecule type" value="Genomic_DNA"/>
</dbReference>
<protein>
    <recommendedName>
        <fullName evidence="3">PLC-like phosphodiesterase</fullName>
    </recommendedName>
</protein>
<sequence>MSTTTDAGQQLRLNHIQVVGTHNSYHREITLAERPLLEAVDPGAQNLYYSHSSFEHQLSQQQVRSLEIDLHSDVKGGLYSNPLIWQLANFTTGPNGTAPFYDPKMDQAGLKVFHVTDGDTNSICHTFVACLEQLKSWSDAHPQHLPILIDLELKCDTSGCGIGGVCAEEAAMWNIERILNVDNEIKSNIPASKLITPDDVRQAGMTLEESILSHGWPTLESSRGKFMFYFDNDVDNITACSQIRDMYTANGHASLEDRVVFTNSVEGSPDAAFIKYNEPRYLGQAEIQRLVRKGYIVRTRSDSPIDTILQKDKSRLDAAWPSGAQIVSTDWPQYGMAARYDWDYVVQLDGGKVAQCNPVSAPEWCKDEMVQD</sequence>
<dbReference type="Pfam" id="PF16670">
    <property type="entry name" value="PI-PLC-C1"/>
    <property type="match status" value="1"/>
</dbReference>
<dbReference type="GO" id="GO:0006629">
    <property type="term" value="P:lipid metabolic process"/>
    <property type="evidence" value="ECO:0007669"/>
    <property type="project" value="InterPro"/>
</dbReference>
<organism evidence="1 2">
    <name type="scientific">Teratosphaeria nubilosa</name>
    <dbReference type="NCBI Taxonomy" id="161662"/>
    <lineage>
        <taxon>Eukaryota</taxon>
        <taxon>Fungi</taxon>
        <taxon>Dikarya</taxon>
        <taxon>Ascomycota</taxon>
        <taxon>Pezizomycotina</taxon>
        <taxon>Dothideomycetes</taxon>
        <taxon>Dothideomycetidae</taxon>
        <taxon>Mycosphaerellales</taxon>
        <taxon>Teratosphaeriaceae</taxon>
        <taxon>Teratosphaeria</taxon>
    </lineage>
</organism>
<keyword evidence="2" id="KW-1185">Reference proteome</keyword>
<dbReference type="CDD" id="cd08589">
    <property type="entry name" value="PI-PLCc_SaPLC1_like"/>
    <property type="match status" value="1"/>
</dbReference>